<feature type="domain" description="Ketoreductase" evidence="3">
    <location>
        <begin position="91"/>
        <end position="273"/>
    </location>
</feature>
<proteinExistence type="inferred from homology"/>
<sequence length="386" mass="42009">MLLVSARMQRQSRKLSSGMVFGFLVRIAYMEESRGDAPAKFVGRGMASRKDTAHRSVSSLLLASAPLLVALFLGLIHSMTKPSFPVPPSGSAVVITGSSTGIGRHSAAGLAAAGFLVFAGVRRVRDVETLVEAYPGRVFPLLLDVTDHDGGVMRAAEEVRETLEDMGGKVKLAGLVNNAGIGLAMPLELLPLSRLRQVMEVNVVGLLGVTQAFLPQLRRDQGRIINVGSAAGFTVPVTYGAYSSSKYALEAISDALRLELRPWRISVSLLEPGTIESEIRRKNVGDAAPFKNLTESQYVLYQQIFDTYEQRVDALERAAGSPQLTTDAILHALTSSTPQSRYVLGAYQGLSLWLLRHVVLPFVPDYLLDWGKMKMIDLAVRQEMKK</sequence>
<keyword evidence="2" id="KW-1133">Transmembrane helix</keyword>
<evidence type="ECO:0000256" key="1">
    <source>
        <dbReference type="RuleBase" id="RU000363"/>
    </source>
</evidence>
<keyword evidence="2" id="KW-0472">Membrane</keyword>
<evidence type="ECO:0000256" key="2">
    <source>
        <dbReference type="SAM" id="Phobius"/>
    </source>
</evidence>
<accession>W7TS04</accession>
<feature type="transmembrane region" description="Helical" evidence="2">
    <location>
        <begin position="54"/>
        <end position="76"/>
    </location>
</feature>
<dbReference type="PANTHER" id="PTHR43313:SF1">
    <property type="entry name" value="3BETA-HYDROXYSTEROID DEHYDROGENASE DHS-16"/>
    <property type="match status" value="1"/>
</dbReference>
<dbReference type="InterPro" id="IPR057326">
    <property type="entry name" value="KR_dom"/>
</dbReference>
<dbReference type="InterPro" id="IPR002347">
    <property type="entry name" value="SDR_fam"/>
</dbReference>
<reference evidence="4 5" key="1">
    <citation type="journal article" date="2014" name="Mol. Plant">
        <title>Chromosome Scale Genome Assembly and Transcriptome Profiling of Nannochloropsis gaditana in Nitrogen Depletion.</title>
        <authorList>
            <person name="Corteggiani Carpinelli E."/>
            <person name="Telatin A."/>
            <person name="Vitulo N."/>
            <person name="Forcato C."/>
            <person name="D'Angelo M."/>
            <person name="Schiavon R."/>
            <person name="Vezzi A."/>
            <person name="Giacometti G.M."/>
            <person name="Morosinotto T."/>
            <person name="Valle G."/>
        </authorList>
    </citation>
    <scope>NUCLEOTIDE SEQUENCE [LARGE SCALE GENOMIC DNA]</scope>
    <source>
        <strain evidence="4 5">B-31</strain>
    </source>
</reference>
<dbReference type="InterPro" id="IPR020904">
    <property type="entry name" value="Sc_DH/Rdtase_CS"/>
</dbReference>
<dbReference type="PRINTS" id="PR00081">
    <property type="entry name" value="GDHRDH"/>
</dbReference>
<comment type="caution">
    <text evidence="4">The sequence shown here is derived from an EMBL/GenBank/DDBJ whole genome shotgun (WGS) entry which is preliminary data.</text>
</comment>
<evidence type="ECO:0000259" key="3">
    <source>
        <dbReference type="SMART" id="SM00822"/>
    </source>
</evidence>
<dbReference type="InterPro" id="IPR036291">
    <property type="entry name" value="NAD(P)-bd_dom_sf"/>
</dbReference>
<gene>
    <name evidence="4" type="ORF">Naga_100334g1</name>
</gene>
<evidence type="ECO:0000313" key="5">
    <source>
        <dbReference type="Proteomes" id="UP000019335"/>
    </source>
</evidence>
<dbReference type="PRINTS" id="PR00080">
    <property type="entry name" value="SDRFAMILY"/>
</dbReference>
<protein>
    <submittedName>
        <fullName evidence="4">Short-chain dehydrogenase reductase sdr</fullName>
    </submittedName>
</protein>
<keyword evidence="2" id="KW-0812">Transmembrane</keyword>
<keyword evidence="5" id="KW-1185">Reference proteome</keyword>
<dbReference type="SMART" id="SM00822">
    <property type="entry name" value="PKS_KR"/>
    <property type="match status" value="1"/>
</dbReference>
<comment type="similarity">
    <text evidence="1">Belongs to the short-chain dehydrogenases/reductases (SDR) family.</text>
</comment>
<dbReference type="PROSITE" id="PS00061">
    <property type="entry name" value="ADH_SHORT"/>
    <property type="match status" value="1"/>
</dbReference>
<dbReference type="Proteomes" id="UP000019335">
    <property type="component" value="Chromosome 18"/>
</dbReference>
<evidence type="ECO:0000313" key="4">
    <source>
        <dbReference type="EMBL" id="EWM23099.1"/>
    </source>
</evidence>
<dbReference type="OrthoDB" id="1274115at2759"/>
<dbReference type="Pfam" id="PF00106">
    <property type="entry name" value="adh_short"/>
    <property type="match status" value="1"/>
</dbReference>
<dbReference type="EMBL" id="AZIL01001835">
    <property type="protein sequence ID" value="EWM23099.1"/>
    <property type="molecule type" value="Genomic_DNA"/>
</dbReference>
<dbReference type="GO" id="GO:0008202">
    <property type="term" value="P:steroid metabolic process"/>
    <property type="evidence" value="ECO:0007669"/>
    <property type="project" value="TreeGrafter"/>
</dbReference>
<dbReference type="AlphaFoldDB" id="W7TS04"/>
<dbReference type="GO" id="GO:0016491">
    <property type="term" value="F:oxidoreductase activity"/>
    <property type="evidence" value="ECO:0007669"/>
    <property type="project" value="TreeGrafter"/>
</dbReference>
<dbReference type="Gene3D" id="3.40.50.720">
    <property type="entry name" value="NAD(P)-binding Rossmann-like Domain"/>
    <property type="match status" value="1"/>
</dbReference>
<name>W7TS04_9STRA</name>
<dbReference type="SUPFAM" id="SSF51735">
    <property type="entry name" value="NAD(P)-binding Rossmann-fold domains"/>
    <property type="match status" value="1"/>
</dbReference>
<dbReference type="PANTHER" id="PTHR43313">
    <property type="entry name" value="SHORT-CHAIN DEHYDROGENASE/REDUCTASE FAMILY 9C"/>
    <property type="match status" value="1"/>
</dbReference>
<organism evidence="4 5">
    <name type="scientific">Nannochloropsis gaditana</name>
    <dbReference type="NCBI Taxonomy" id="72520"/>
    <lineage>
        <taxon>Eukaryota</taxon>
        <taxon>Sar</taxon>
        <taxon>Stramenopiles</taxon>
        <taxon>Ochrophyta</taxon>
        <taxon>Eustigmatophyceae</taxon>
        <taxon>Eustigmatales</taxon>
        <taxon>Monodopsidaceae</taxon>
        <taxon>Nannochloropsis</taxon>
    </lineage>
</organism>